<keyword evidence="4" id="KW-0408">Iron</keyword>
<gene>
    <name evidence="7" type="ORF">HF882_04750</name>
</gene>
<evidence type="ECO:0000256" key="6">
    <source>
        <dbReference type="SAM" id="Phobius"/>
    </source>
</evidence>
<dbReference type="Proteomes" id="UP000576225">
    <property type="component" value="Unassembled WGS sequence"/>
</dbReference>
<evidence type="ECO:0000256" key="5">
    <source>
        <dbReference type="ARBA" id="ARBA00023014"/>
    </source>
</evidence>
<keyword evidence="1" id="KW-0004">4Fe-4S</keyword>
<organism evidence="7 8">
    <name type="scientific">Victivallis vadensis</name>
    <dbReference type="NCBI Taxonomy" id="172901"/>
    <lineage>
        <taxon>Bacteria</taxon>
        <taxon>Pseudomonadati</taxon>
        <taxon>Lentisphaerota</taxon>
        <taxon>Lentisphaeria</taxon>
        <taxon>Victivallales</taxon>
        <taxon>Victivallaceae</taxon>
        <taxon>Victivallis</taxon>
    </lineage>
</organism>
<dbReference type="Pfam" id="PF12831">
    <property type="entry name" value="FAD_oxidored"/>
    <property type="match status" value="2"/>
</dbReference>
<dbReference type="GO" id="GO:0016491">
    <property type="term" value="F:oxidoreductase activity"/>
    <property type="evidence" value="ECO:0007669"/>
    <property type="project" value="UniProtKB-KW"/>
</dbReference>
<dbReference type="SUPFAM" id="SSF51905">
    <property type="entry name" value="FAD/NAD(P)-binding domain"/>
    <property type="match status" value="1"/>
</dbReference>
<keyword evidence="6" id="KW-0812">Transmembrane</keyword>
<proteinExistence type="predicted"/>
<keyword evidence="3" id="KW-0560">Oxidoreductase</keyword>
<dbReference type="Gene3D" id="3.50.50.60">
    <property type="entry name" value="FAD/NAD(P)-binding domain"/>
    <property type="match status" value="1"/>
</dbReference>
<dbReference type="AlphaFoldDB" id="A0A848AXE8"/>
<keyword evidence="6" id="KW-1133">Transmembrane helix</keyword>
<feature type="transmembrane region" description="Helical" evidence="6">
    <location>
        <begin position="12"/>
        <end position="28"/>
    </location>
</feature>
<feature type="transmembrane region" description="Helical" evidence="6">
    <location>
        <begin position="40"/>
        <end position="58"/>
    </location>
</feature>
<dbReference type="GO" id="GO:0051539">
    <property type="term" value="F:4 iron, 4 sulfur cluster binding"/>
    <property type="evidence" value="ECO:0007669"/>
    <property type="project" value="UniProtKB-KW"/>
</dbReference>
<dbReference type="GO" id="GO:0046872">
    <property type="term" value="F:metal ion binding"/>
    <property type="evidence" value="ECO:0007669"/>
    <property type="project" value="UniProtKB-KW"/>
</dbReference>
<keyword evidence="2" id="KW-0479">Metal-binding</keyword>
<evidence type="ECO:0000313" key="8">
    <source>
        <dbReference type="Proteomes" id="UP000576225"/>
    </source>
</evidence>
<evidence type="ECO:0000256" key="2">
    <source>
        <dbReference type="ARBA" id="ARBA00022723"/>
    </source>
</evidence>
<evidence type="ECO:0000256" key="3">
    <source>
        <dbReference type="ARBA" id="ARBA00023002"/>
    </source>
</evidence>
<dbReference type="EMBL" id="JABAEW010000006">
    <property type="protein sequence ID" value="NMD85889.1"/>
    <property type="molecule type" value="Genomic_DNA"/>
</dbReference>
<protein>
    <submittedName>
        <fullName evidence="7">FAD-dependent oxidoreductase</fullName>
    </submittedName>
</protein>
<evidence type="ECO:0000256" key="4">
    <source>
        <dbReference type="ARBA" id="ARBA00023004"/>
    </source>
</evidence>
<sequence>MESMFQSRYDLVVAGGGVAGVAAALAGARRGLRTALVEKTVWFGGLATSGLIYIYLPLCDGNGTQVTFGISEEMLKRSLEYGPGEIPPGWRRERNAAEARRYRVIFSPASFVLSLDKMLEEAGVELWLDTVVTGATVEDGRLSAVSVANKSGCGELRAACFVDATGDADLAAFAGHGCIEAPNALANWTLEYREGAVGLAPSCSMAIVGCSTDPETVPPGISGRTVSEAVLAGRKRYRERLEREYASGKFDRRSLFPLMLPAMAELRHTRCVTGEFTLEPGMEWTAFPDSVGLAADWRKPGFVWEIPYRTLLPKGLKGVLAAGRCSSSRGDAWEVTRVIPAAAMTGEAAGVAAALSVAAGITPDRLDCGVLSRELTQVCGFALHFGELGLSREERKP</sequence>
<dbReference type="PANTHER" id="PTHR43498">
    <property type="entry name" value="FERREDOXIN:COB-COM HETERODISULFIDE REDUCTASE SUBUNIT A"/>
    <property type="match status" value="1"/>
</dbReference>
<dbReference type="InterPro" id="IPR039650">
    <property type="entry name" value="HdrA-like"/>
</dbReference>
<dbReference type="PANTHER" id="PTHR43498:SF1">
    <property type="entry name" value="COB--COM HETERODISULFIDE REDUCTASE IRON-SULFUR SUBUNIT A"/>
    <property type="match status" value="1"/>
</dbReference>
<evidence type="ECO:0000313" key="7">
    <source>
        <dbReference type="EMBL" id="NMD85889.1"/>
    </source>
</evidence>
<keyword evidence="6" id="KW-0472">Membrane</keyword>
<name>A0A848AXE8_9BACT</name>
<dbReference type="InterPro" id="IPR036188">
    <property type="entry name" value="FAD/NAD-bd_sf"/>
</dbReference>
<comment type="caution">
    <text evidence="7">The sequence shown here is derived from an EMBL/GenBank/DDBJ whole genome shotgun (WGS) entry which is preliminary data.</text>
</comment>
<keyword evidence="5" id="KW-0411">Iron-sulfur</keyword>
<reference evidence="7 8" key="1">
    <citation type="submission" date="2020-04" db="EMBL/GenBank/DDBJ databases">
        <authorList>
            <person name="Hitch T.C.A."/>
            <person name="Wylensek D."/>
            <person name="Clavel T."/>
        </authorList>
    </citation>
    <scope>NUCLEOTIDE SEQUENCE [LARGE SCALE GENOMIC DNA]</scope>
    <source>
        <strain evidence="7 8">COR2-253-APC-1A</strain>
    </source>
</reference>
<accession>A0A848AXE8</accession>
<evidence type="ECO:0000256" key="1">
    <source>
        <dbReference type="ARBA" id="ARBA00022485"/>
    </source>
</evidence>